<accession>A0AAF1BJW7</accession>
<keyword evidence="3" id="KW-1185">Reference proteome</keyword>
<dbReference type="AlphaFoldDB" id="A0AAF1BJW7"/>
<gene>
    <name evidence="2" type="ORF">LOC62_02G002406</name>
</gene>
<sequence length="530" mass="55978">MFAHAPAPHLARPPATVRRAAQAGRDKENAGVNLPAKTPMRAPLGGGGAPFKPGTAGPSRILGGKTVERNVLAPKGSGSAPIEEIEPKRLFQVTKTPGPAPQPQRSHRTPAPQRQNTLRTPAPARAEPIGPSPVPLPSAQRTRRRSRSRLSLQSAGGGTPDMSFNKTHQWDQEVSLDSILEADVEGAQLAEILEYYGEDEYAMPTAKDMPFVPEWADSIPDPVASMKTLGAMRPMFYAPLPSPPPDLEDVEFMHVKLVDDDELEDDLFRQPKAAPKQSTRPVAGRGPSTARGAAVPSIRTTRPASAAAPRFGSATVTPSLRTTRPASVATTATSTTRPLVARPASTASSRPTTSSGRSASISIPVTRPLVIAPRTGRPATTLRPLATASSARQATLAPPATSRSPSNPSSPASDAFAFDSAAFDFDLDLDFEALTPDLTPDPSPKRADSATLPIFRNEPSETPTIDAMLAELAVANFMAAGGVSNFEAEGLAPLSNTPGAENHFDHVRNVYGVAALEAAHIAANKRDERR</sequence>
<feature type="compositionally biased region" description="Low complexity" evidence="1">
    <location>
        <begin position="1"/>
        <end position="15"/>
    </location>
</feature>
<reference evidence="2" key="1">
    <citation type="submission" date="2023-10" db="EMBL/GenBank/DDBJ databases">
        <authorList>
            <person name="Noh H."/>
        </authorList>
    </citation>
    <scope>NUCLEOTIDE SEQUENCE</scope>
    <source>
        <strain evidence="2">DUCC4014</strain>
    </source>
</reference>
<feature type="region of interest" description="Disordered" evidence="1">
    <location>
        <begin position="270"/>
        <end position="413"/>
    </location>
</feature>
<protein>
    <submittedName>
        <fullName evidence="2">Uncharacterized protein</fullName>
    </submittedName>
</protein>
<evidence type="ECO:0000313" key="3">
    <source>
        <dbReference type="Proteomes" id="UP000827549"/>
    </source>
</evidence>
<feature type="compositionally biased region" description="Low complexity" evidence="1">
    <location>
        <begin position="322"/>
        <end position="360"/>
    </location>
</feature>
<name>A0AAF1BJW7_9TREE</name>
<dbReference type="RefSeq" id="XP_062624901.1">
    <property type="nucleotide sequence ID" value="XM_062768917.1"/>
</dbReference>
<dbReference type="EMBL" id="CP086715">
    <property type="protein sequence ID" value="WOO78869.1"/>
    <property type="molecule type" value="Genomic_DNA"/>
</dbReference>
<organism evidence="2 3">
    <name type="scientific">Vanrija pseudolonga</name>
    <dbReference type="NCBI Taxonomy" id="143232"/>
    <lineage>
        <taxon>Eukaryota</taxon>
        <taxon>Fungi</taxon>
        <taxon>Dikarya</taxon>
        <taxon>Basidiomycota</taxon>
        <taxon>Agaricomycotina</taxon>
        <taxon>Tremellomycetes</taxon>
        <taxon>Trichosporonales</taxon>
        <taxon>Trichosporonaceae</taxon>
        <taxon>Vanrija</taxon>
    </lineage>
</organism>
<dbReference type="GeneID" id="87805654"/>
<dbReference type="Proteomes" id="UP000827549">
    <property type="component" value="Chromosome 2"/>
</dbReference>
<evidence type="ECO:0000313" key="2">
    <source>
        <dbReference type="EMBL" id="WOO78869.1"/>
    </source>
</evidence>
<feature type="compositionally biased region" description="Low complexity" evidence="1">
    <location>
        <begin position="397"/>
        <end position="413"/>
    </location>
</feature>
<proteinExistence type="predicted"/>
<evidence type="ECO:0000256" key="1">
    <source>
        <dbReference type="SAM" id="MobiDB-lite"/>
    </source>
</evidence>
<feature type="compositionally biased region" description="Low complexity" evidence="1">
    <location>
        <begin position="299"/>
        <end position="310"/>
    </location>
</feature>
<feature type="region of interest" description="Disordered" evidence="1">
    <location>
        <begin position="1"/>
        <end position="165"/>
    </location>
</feature>